<accession>A0A6J4JJK8</accession>
<reference evidence="1" key="1">
    <citation type="submission" date="2020-02" db="EMBL/GenBank/DDBJ databases">
        <authorList>
            <person name="Meier V. D."/>
        </authorList>
    </citation>
    <scope>NUCLEOTIDE SEQUENCE</scope>
    <source>
        <strain evidence="1">AVDCRST_MAG92</strain>
    </source>
</reference>
<name>A0A6J4JJK8_9CYAN</name>
<evidence type="ECO:0000313" key="1">
    <source>
        <dbReference type="EMBL" id="CAA9279548.1"/>
    </source>
</evidence>
<feature type="non-terminal residue" evidence="1">
    <location>
        <position position="1"/>
    </location>
</feature>
<dbReference type="EMBL" id="CADCTM010000581">
    <property type="protein sequence ID" value="CAA9279548.1"/>
    <property type="molecule type" value="Genomic_DNA"/>
</dbReference>
<sequence>AITLRDSLRAITFVVMLKQAISPSKAEPTREKTVFTFTLLTRS</sequence>
<organism evidence="1">
    <name type="scientific">uncultured Coleofasciculus sp</name>
    <dbReference type="NCBI Taxonomy" id="1267456"/>
    <lineage>
        <taxon>Bacteria</taxon>
        <taxon>Bacillati</taxon>
        <taxon>Cyanobacteriota</taxon>
        <taxon>Cyanophyceae</taxon>
        <taxon>Coleofasciculales</taxon>
        <taxon>Coleofasciculaceae</taxon>
        <taxon>Coleofasciculus</taxon>
        <taxon>environmental samples</taxon>
    </lineage>
</organism>
<dbReference type="AlphaFoldDB" id="A0A6J4JJK8"/>
<gene>
    <name evidence="1" type="ORF">AVDCRST_MAG92-3437</name>
</gene>
<protein>
    <submittedName>
        <fullName evidence="1">Uncharacterized protein</fullName>
    </submittedName>
</protein>
<proteinExistence type="predicted"/>